<dbReference type="GO" id="GO:0045039">
    <property type="term" value="P:protein insertion into mitochondrial inner membrane"/>
    <property type="evidence" value="ECO:0007669"/>
    <property type="project" value="UniProtKB-UniRule"/>
</dbReference>
<dbReference type="OrthoDB" id="75343at2759"/>
<keyword evidence="9" id="KW-0813">Transport</keyword>
<comment type="caution">
    <text evidence="10">The sequence shown here is derived from an EMBL/GenBank/DDBJ whole genome shotgun (WGS) entry which is preliminary data.</text>
</comment>
<dbReference type="STRING" id="5643.A0A060SV42"/>
<evidence type="ECO:0000256" key="2">
    <source>
        <dbReference type="ARBA" id="ARBA00008444"/>
    </source>
</evidence>
<evidence type="ECO:0000313" key="10">
    <source>
        <dbReference type="EMBL" id="CDO78026.1"/>
    </source>
</evidence>
<evidence type="ECO:0000256" key="1">
    <source>
        <dbReference type="ARBA" id="ARBA00004448"/>
    </source>
</evidence>
<dbReference type="InterPro" id="IPR039175">
    <property type="entry name" value="TIM22"/>
</dbReference>
<keyword evidence="9" id="KW-0811">Translocation</keyword>
<dbReference type="OMA" id="QPTNIDY"/>
<evidence type="ECO:0000256" key="9">
    <source>
        <dbReference type="RuleBase" id="RU367038"/>
    </source>
</evidence>
<reference evidence="10" key="1">
    <citation type="submission" date="2014-01" db="EMBL/GenBank/DDBJ databases">
        <title>The genome of the white-rot fungus Pycnoporus cinnabarinus: a basidiomycete model with a versatile arsenal for lignocellulosic biomass breakdown.</title>
        <authorList>
            <person name="Levasseur A."/>
            <person name="Lomascolo A."/>
            <person name="Ruiz-Duenas F.J."/>
            <person name="Uzan E."/>
            <person name="Piumi F."/>
            <person name="Kues U."/>
            <person name="Ram A.F.J."/>
            <person name="Murat C."/>
            <person name="Haon M."/>
            <person name="Benoit I."/>
            <person name="Arfi Y."/>
            <person name="Chevret D."/>
            <person name="Drula E."/>
            <person name="Kwon M.J."/>
            <person name="Gouret P."/>
            <person name="Lesage-Meessen L."/>
            <person name="Lombard V."/>
            <person name="Mariette J."/>
            <person name="Noirot C."/>
            <person name="Park J."/>
            <person name="Patyshakuliyeva A."/>
            <person name="Wieneger R.A.B."/>
            <person name="Wosten H.A.B."/>
            <person name="Martin F."/>
            <person name="Coutinho P.M."/>
            <person name="de Vries R."/>
            <person name="Martinez A.T."/>
            <person name="Klopp C."/>
            <person name="Pontarotti P."/>
            <person name="Henrissat B."/>
            <person name="Record E."/>
        </authorList>
    </citation>
    <scope>NUCLEOTIDE SEQUENCE [LARGE SCALE GENOMIC DNA]</scope>
    <source>
        <strain evidence="10">BRFM137</strain>
    </source>
</reference>
<dbReference type="HOGENOM" id="CLU_091077_1_0_1"/>
<name>A0A060SV42_PYCCI</name>
<accession>A0A060SV42</accession>
<evidence type="ECO:0000256" key="4">
    <source>
        <dbReference type="ARBA" id="ARBA00022692"/>
    </source>
</evidence>
<comment type="subunit">
    <text evidence="9">Component of the TIM22 complex.</text>
</comment>
<dbReference type="PANTHER" id="PTHR14110:SF0">
    <property type="entry name" value="MITOCHONDRIAL IMPORT INNER MEMBRANE TRANSLOCASE SUBUNIT TIM22"/>
    <property type="match status" value="1"/>
</dbReference>
<proteinExistence type="inferred from homology"/>
<keyword evidence="9" id="KW-0653">Protein transport</keyword>
<dbReference type="GO" id="GO:0042721">
    <property type="term" value="C:TIM22 mitochondrial import inner membrane insertion complex"/>
    <property type="evidence" value="ECO:0007669"/>
    <property type="project" value="UniProtKB-UniRule"/>
</dbReference>
<evidence type="ECO:0000256" key="6">
    <source>
        <dbReference type="ARBA" id="ARBA00022989"/>
    </source>
</evidence>
<dbReference type="GO" id="GO:0008320">
    <property type="term" value="F:protein transmembrane transporter activity"/>
    <property type="evidence" value="ECO:0007669"/>
    <property type="project" value="UniProtKB-UniRule"/>
</dbReference>
<evidence type="ECO:0000256" key="5">
    <source>
        <dbReference type="ARBA" id="ARBA00022792"/>
    </source>
</evidence>
<keyword evidence="4" id="KW-0812">Transmembrane</keyword>
<keyword evidence="11" id="KW-1185">Reference proteome</keyword>
<keyword evidence="7 9" id="KW-0496">Mitochondrion</keyword>
<keyword evidence="8" id="KW-0472">Membrane</keyword>
<comment type="subcellular location">
    <subcellularLocation>
        <location evidence="1 9">Mitochondrion inner membrane</location>
        <topology evidence="1 9">Multi-pass membrane protein</topology>
    </subcellularLocation>
</comment>
<protein>
    <recommendedName>
        <fullName evidence="3 9">Mitochondrial import inner membrane translocase subunit TIM22</fullName>
    </recommendedName>
</protein>
<keyword evidence="5 9" id="KW-0999">Mitochondrion inner membrane</keyword>
<keyword evidence="6" id="KW-1133">Transmembrane helix</keyword>
<evidence type="ECO:0000256" key="7">
    <source>
        <dbReference type="ARBA" id="ARBA00023128"/>
    </source>
</evidence>
<dbReference type="EMBL" id="CCBP010000603">
    <property type="protein sequence ID" value="CDO78026.1"/>
    <property type="molecule type" value="Genomic_DNA"/>
</dbReference>
<evidence type="ECO:0000256" key="3">
    <source>
        <dbReference type="ARBA" id="ARBA00020722"/>
    </source>
</evidence>
<evidence type="ECO:0000256" key="8">
    <source>
        <dbReference type="ARBA" id="ARBA00023136"/>
    </source>
</evidence>
<dbReference type="GO" id="GO:0030943">
    <property type="term" value="F:mitochondrion targeting sequence binding"/>
    <property type="evidence" value="ECO:0007669"/>
    <property type="project" value="TreeGrafter"/>
</dbReference>
<sequence>MSLPLVAPVFPAGREPLPPGVTEEEREAYQQAKKYQDMMSAGMESCVTKTVIAGAGGFAIGGLFSLMSSSFAYEDPLLRQNLSTQQKAREIFKEMGRGMWKSGKGFGKVGALFAGIECVIESYRAKNDMVNPVLAGFVAGGILARNSGPKAVVGGGLAFAAFSAAIDLFLRRETPDDD</sequence>
<evidence type="ECO:0000313" key="11">
    <source>
        <dbReference type="Proteomes" id="UP000029665"/>
    </source>
</evidence>
<dbReference type="PANTHER" id="PTHR14110">
    <property type="entry name" value="MITOCHONDRIAL IMPORT INNER MEMBRANE TRANSLOCASE SUBUNIT TIM22"/>
    <property type="match status" value="1"/>
</dbReference>
<organism evidence="10 11">
    <name type="scientific">Pycnoporus cinnabarinus</name>
    <name type="common">Cinnabar-red polypore</name>
    <name type="synonym">Trametes cinnabarina</name>
    <dbReference type="NCBI Taxonomy" id="5643"/>
    <lineage>
        <taxon>Eukaryota</taxon>
        <taxon>Fungi</taxon>
        <taxon>Dikarya</taxon>
        <taxon>Basidiomycota</taxon>
        <taxon>Agaricomycotina</taxon>
        <taxon>Agaricomycetes</taxon>
        <taxon>Polyporales</taxon>
        <taxon>Polyporaceae</taxon>
        <taxon>Trametes</taxon>
    </lineage>
</organism>
<gene>
    <name evidence="10" type="ORF">BN946_scf184907.g16</name>
</gene>
<dbReference type="Proteomes" id="UP000029665">
    <property type="component" value="Unassembled WGS sequence"/>
</dbReference>
<dbReference type="AlphaFoldDB" id="A0A060SV42"/>
<comment type="function">
    <text evidence="9">Essential core component of the TIM22 complex, a complex that mediates the import and insertion of multi-pass transmembrane proteins into the mitochondrial inner membrane. In the TIM22 complex, it constitutes the voltage-activated and signal-gated channel. Forms a twin-pore translocase that uses the membrane potential as external driving force in 2 voltage-dependent steps.</text>
</comment>
<dbReference type="Pfam" id="PF02466">
    <property type="entry name" value="Tim17"/>
    <property type="match status" value="1"/>
</dbReference>
<comment type="similarity">
    <text evidence="2 9">Belongs to the Tim17/Tim22/Tim23 family.</text>
</comment>